<evidence type="ECO:0000256" key="5">
    <source>
        <dbReference type="ARBA" id="ARBA00023136"/>
    </source>
</evidence>
<protein>
    <recommendedName>
        <fullName evidence="12">Omega-3 fatty acid desaturase (Delta-15 desaturase)</fullName>
    </recommendedName>
</protein>
<evidence type="ECO:0000256" key="7">
    <source>
        <dbReference type="SAM" id="Phobius"/>
    </source>
</evidence>
<keyword evidence="5 7" id="KW-0472">Membrane</keyword>
<evidence type="ECO:0000259" key="8">
    <source>
        <dbReference type="Pfam" id="PF00487"/>
    </source>
</evidence>
<sequence length="423" mass="48009">MAVSSGARLSESGAEGGEPYAGQCEQLEGIGKRAADKFDPAAPPPFKIADIRAAIPPHCWVKDPLRSLSYVAWDLIAVAALLAAAAYFDTWIFWPIYWAAQGTMFWALFVLGHDCGHGSFSDSTTLNNVVGHILHSSILVPYHGWRISHRTHHQNHGHVEKDESWVPLPENLYKQLDFSTKFLRYKIPFPMFAYPLYLWYRSPGKTGSHFNPDSSLFKPNERDLVITSTVCWAAMVASLLYASTIVGPTMLFKLYGVPYLVRRCYEIEIVGLNLVDIRCVVGHGDIFASPWLRQEAAMVPQQGIILIQFYFYFNFSSEWSYLRGGLTTVDQDYGIFNKIHHDIGTHVIHHLFPQIPHYHLVEATREAKRVLGNYYREPRKSGPVPFHLIPTLLKSLSRDHYVSDNGDIVYYQTDGQLFSSKEI</sequence>
<evidence type="ECO:0000256" key="1">
    <source>
        <dbReference type="ARBA" id="ARBA00004370"/>
    </source>
</evidence>
<feature type="transmembrane region" description="Helical" evidence="7">
    <location>
        <begin position="224"/>
        <end position="246"/>
    </location>
</feature>
<evidence type="ECO:0008006" key="12">
    <source>
        <dbReference type="Google" id="ProtNLM"/>
    </source>
</evidence>
<dbReference type="GO" id="GO:0016717">
    <property type="term" value="F:oxidoreductase activity, acting on paired donors, with oxidation of a pair of donors resulting in the reduction of molecular oxygen to two molecules of water"/>
    <property type="evidence" value="ECO:0007669"/>
    <property type="project" value="InterPro"/>
</dbReference>
<dbReference type="EMBL" id="PNBA02000009">
    <property type="protein sequence ID" value="KAG6411927.1"/>
    <property type="molecule type" value="Genomic_DNA"/>
</dbReference>
<reference evidence="10" key="2">
    <citation type="submission" date="2020-08" db="EMBL/GenBank/DDBJ databases">
        <title>Plant Genome Project.</title>
        <authorList>
            <person name="Zhang R.-G."/>
        </authorList>
    </citation>
    <scope>NUCLEOTIDE SEQUENCE</scope>
    <source>
        <strain evidence="10">Huo1</strain>
        <tissue evidence="10">Leaf</tissue>
    </source>
</reference>
<comment type="pathway">
    <text evidence="2">Lipid metabolism.</text>
</comment>
<evidence type="ECO:0000256" key="4">
    <source>
        <dbReference type="ARBA" id="ARBA00023002"/>
    </source>
</evidence>
<feature type="transmembrane region" description="Helical" evidence="7">
    <location>
        <begin position="70"/>
        <end position="88"/>
    </location>
</feature>
<gene>
    <name evidence="10" type="ORF">SASPL_124581</name>
</gene>
<feature type="region of interest" description="Disordered" evidence="6">
    <location>
        <begin position="1"/>
        <end position="21"/>
    </location>
</feature>
<evidence type="ECO:0000256" key="3">
    <source>
        <dbReference type="ARBA" id="ARBA00009295"/>
    </source>
</evidence>
<dbReference type="Proteomes" id="UP000298416">
    <property type="component" value="Unassembled WGS sequence"/>
</dbReference>
<dbReference type="CDD" id="cd03507">
    <property type="entry name" value="Delta12-FADS-like"/>
    <property type="match status" value="1"/>
</dbReference>
<comment type="caution">
    <text evidence="10">The sequence shown here is derived from an EMBL/GenBank/DDBJ whole genome shotgun (WGS) entry which is preliminary data.</text>
</comment>
<dbReference type="InterPro" id="IPR021863">
    <property type="entry name" value="FAS_N"/>
</dbReference>
<comment type="similarity">
    <text evidence="3">Belongs to the fatty acid desaturase type 1 family.</text>
</comment>
<reference evidence="10" key="1">
    <citation type="submission" date="2018-01" db="EMBL/GenBank/DDBJ databases">
        <authorList>
            <person name="Mao J.F."/>
        </authorList>
    </citation>
    <scope>NUCLEOTIDE SEQUENCE</scope>
    <source>
        <strain evidence="10">Huo1</strain>
        <tissue evidence="10">Leaf</tissue>
    </source>
</reference>
<keyword evidence="7" id="KW-1133">Transmembrane helix</keyword>
<evidence type="ECO:0000313" key="10">
    <source>
        <dbReference type="EMBL" id="KAG6411927.1"/>
    </source>
</evidence>
<dbReference type="InterPro" id="IPR012171">
    <property type="entry name" value="Fatty_acid_desaturase"/>
</dbReference>
<dbReference type="InterPro" id="IPR005804">
    <property type="entry name" value="FA_desaturase_dom"/>
</dbReference>
<accession>A0A8X8ZP17</accession>
<dbReference type="PANTHER" id="PTHR32100">
    <property type="entry name" value="OMEGA-6 FATTY ACID DESATURASE, CHLOROPLASTIC"/>
    <property type="match status" value="1"/>
</dbReference>
<dbReference type="Pfam" id="PF00487">
    <property type="entry name" value="FA_desaturase"/>
    <property type="match status" value="2"/>
</dbReference>
<dbReference type="Pfam" id="PF11960">
    <property type="entry name" value="DUF3474"/>
    <property type="match status" value="1"/>
</dbReference>
<evidence type="ECO:0000256" key="2">
    <source>
        <dbReference type="ARBA" id="ARBA00005189"/>
    </source>
</evidence>
<dbReference type="AlphaFoldDB" id="A0A8X8ZP17"/>
<comment type="subcellular location">
    <subcellularLocation>
        <location evidence="1">Membrane</location>
    </subcellularLocation>
</comment>
<feature type="domain" description="Fatty acid desaturase N-terminal" evidence="9">
    <location>
        <begin position="25"/>
        <end position="82"/>
    </location>
</feature>
<keyword evidence="7" id="KW-0812">Transmembrane</keyword>
<evidence type="ECO:0000313" key="11">
    <source>
        <dbReference type="Proteomes" id="UP000298416"/>
    </source>
</evidence>
<proteinExistence type="inferred from homology"/>
<dbReference type="GO" id="GO:0006629">
    <property type="term" value="P:lipid metabolic process"/>
    <property type="evidence" value="ECO:0007669"/>
    <property type="project" value="InterPro"/>
</dbReference>
<organism evidence="10">
    <name type="scientific">Salvia splendens</name>
    <name type="common">Scarlet sage</name>
    <dbReference type="NCBI Taxonomy" id="180675"/>
    <lineage>
        <taxon>Eukaryota</taxon>
        <taxon>Viridiplantae</taxon>
        <taxon>Streptophyta</taxon>
        <taxon>Embryophyta</taxon>
        <taxon>Tracheophyta</taxon>
        <taxon>Spermatophyta</taxon>
        <taxon>Magnoliopsida</taxon>
        <taxon>eudicotyledons</taxon>
        <taxon>Gunneridae</taxon>
        <taxon>Pentapetalae</taxon>
        <taxon>asterids</taxon>
        <taxon>lamiids</taxon>
        <taxon>Lamiales</taxon>
        <taxon>Lamiaceae</taxon>
        <taxon>Nepetoideae</taxon>
        <taxon>Mentheae</taxon>
        <taxon>Salviinae</taxon>
        <taxon>Salvia</taxon>
        <taxon>Salvia subgen. Calosphace</taxon>
        <taxon>core Calosphace</taxon>
    </lineage>
</organism>
<keyword evidence="4" id="KW-0560">Oxidoreductase</keyword>
<evidence type="ECO:0000256" key="6">
    <source>
        <dbReference type="SAM" id="MobiDB-lite"/>
    </source>
</evidence>
<evidence type="ECO:0000259" key="9">
    <source>
        <dbReference type="Pfam" id="PF11960"/>
    </source>
</evidence>
<feature type="domain" description="Fatty acid desaturase" evidence="8">
    <location>
        <begin position="91"/>
        <end position="261"/>
    </location>
</feature>
<name>A0A8X8ZP17_SALSN</name>
<dbReference type="GO" id="GO:0016020">
    <property type="term" value="C:membrane"/>
    <property type="evidence" value="ECO:0007669"/>
    <property type="project" value="UniProtKB-SubCell"/>
</dbReference>
<keyword evidence="11" id="KW-1185">Reference proteome</keyword>
<feature type="domain" description="Fatty acid desaturase" evidence="8">
    <location>
        <begin position="328"/>
        <end position="376"/>
    </location>
</feature>